<reference evidence="2 3" key="1">
    <citation type="submission" date="2016-10" db="EMBL/GenBank/DDBJ databases">
        <authorList>
            <person name="de Groot N.N."/>
        </authorList>
    </citation>
    <scope>NUCLEOTIDE SEQUENCE [LARGE SCALE GENOMIC DNA]</scope>
    <source>
        <strain evidence="2 3">47C3B</strain>
    </source>
</reference>
<keyword evidence="3" id="KW-1185">Reference proteome</keyword>
<dbReference type="Proteomes" id="UP000199072">
    <property type="component" value="Unassembled WGS sequence"/>
</dbReference>
<keyword evidence="1" id="KW-1133">Transmembrane helix</keyword>
<evidence type="ECO:0000313" key="3">
    <source>
        <dbReference type="Proteomes" id="UP000199072"/>
    </source>
</evidence>
<dbReference type="RefSeq" id="WP_143014196.1">
    <property type="nucleotide sequence ID" value="NZ_FNAI01000010.1"/>
</dbReference>
<gene>
    <name evidence="2" type="ORF">SAMN05216464_110212</name>
</gene>
<evidence type="ECO:0000313" key="2">
    <source>
        <dbReference type="EMBL" id="SDE89285.1"/>
    </source>
</evidence>
<name>A0A1G7GMC0_9SPHI</name>
<proteinExistence type="predicted"/>
<dbReference type="EMBL" id="FNAI01000010">
    <property type="protein sequence ID" value="SDE89285.1"/>
    <property type="molecule type" value="Genomic_DNA"/>
</dbReference>
<dbReference type="STRING" id="1391627.SAMN05216464_110212"/>
<keyword evidence="1" id="KW-0812">Transmembrane</keyword>
<dbReference type="OrthoDB" id="799656at2"/>
<organism evidence="2 3">
    <name type="scientific">Mucilaginibacter pineti</name>
    <dbReference type="NCBI Taxonomy" id="1391627"/>
    <lineage>
        <taxon>Bacteria</taxon>
        <taxon>Pseudomonadati</taxon>
        <taxon>Bacteroidota</taxon>
        <taxon>Sphingobacteriia</taxon>
        <taxon>Sphingobacteriales</taxon>
        <taxon>Sphingobacteriaceae</taxon>
        <taxon>Mucilaginibacter</taxon>
    </lineage>
</organism>
<dbReference type="AlphaFoldDB" id="A0A1G7GMC0"/>
<sequence>MADFNEIRDYAEERGTYNFLSRFLRSGNVMNKLFWTALAAVIGIGLFIFIIHGALNQDSKLTWNKVKPGDRLYAYDGFFKDTILTEFTPFRLLKPIAASDIDTMKIQEWEKVKLKAQLDTSLKPQLVTAEITYKVDSLFKSKSSFVGIYVGKDSIHESGFIDHWYIFKPAFKKPSHYLLDIPKGYILSNDNYYMDASDARLEEAPQFKK</sequence>
<feature type="transmembrane region" description="Helical" evidence="1">
    <location>
        <begin position="33"/>
        <end position="55"/>
    </location>
</feature>
<protein>
    <submittedName>
        <fullName evidence="2">Uncharacterized protein</fullName>
    </submittedName>
</protein>
<accession>A0A1G7GMC0</accession>
<keyword evidence="1" id="KW-0472">Membrane</keyword>
<evidence type="ECO:0000256" key="1">
    <source>
        <dbReference type="SAM" id="Phobius"/>
    </source>
</evidence>